<protein>
    <recommendedName>
        <fullName evidence="4">Ubiquitin-like protease family profile domain-containing protein</fullName>
    </recommendedName>
</protein>
<keyword evidence="6" id="KW-1185">Reference proteome</keyword>
<dbReference type="InterPro" id="IPR003653">
    <property type="entry name" value="Peptidase_C48_C"/>
</dbReference>
<keyword evidence="3" id="KW-0378">Hydrolase</keyword>
<reference evidence="5" key="1">
    <citation type="submission" date="2016-11" db="EMBL/GenBank/DDBJ databases">
        <title>The genome of Nicotiana attenuata.</title>
        <authorList>
            <person name="Xu S."/>
            <person name="Brockmoeller T."/>
            <person name="Gaquerel E."/>
            <person name="Navarro A."/>
            <person name="Kuhl H."/>
            <person name="Gase K."/>
            <person name="Ling Z."/>
            <person name="Zhou W."/>
            <person name="Kreitzer C."/>
            <person name="Stanke M."/>
            <person name="Tang H."/>
            <person name="Lyons E."/>
            <person name="Pandey P."/>
            <person name="Pandey S.P."/>
            <person name="Timmermann B."/>
            <person name="Baldwin I.T."/>
        </authorList>
    </citation>
    <scope>NUCLEOTIDE SEQUENCE [LARGE SCALE GENOMIC DNA]</scope>
    <source>
        <strain evidence="5">UT</strain>
    </source>
</reference>
<evidence type="ECO:0000313" key="5">
    <source>
        <dbReference type="EMBL" id="OIT30938.1"/>
    </source>
</evidence>
<evidence type="ECO:0000313" key="6">
    <source>
        <dbReference type="Proteomes" id="UP000187609"/>
    </source>
</evidence>
<organism evidence="5 6">
    <name type="scientific">Nicotiana attenuata</name>
    <name type="common">Coyote tobacco</name>
    <dbReference type="NCBI Taxonomy" id="49451"/>
    <lineage>
        <taxon>Eukaryota</taxon>
        <taxon>Viridiplantae</taxon>
        <taxon>Streptophyta</taxon>
        <taxon>Embryophyta</taxon>
        <taxon>Tracheophyta</taxon>
        <taxon>Spermatophyta</taxon>
        <taxon>Magnoliopsida</taxon>
        <taxon>eudicotyledons</taxon>
        <taxon>Gunneridae</taxon>
        <taxon>Pentapetalae</taxon>
        <taxon>asterids</taxon>
        <taxon>lamiids</taxon>
        <taxon>Solanales</taxon>
        <taxon>Solanaceae</taxon>
        <taxon>Nicotianoideae</taxon>
        <taxon>Nicotianeae</taxon>
        <taxon>Nicotiana</taxon>
    </lineage>
</organism>
<feature type="domain" description="Ubiquitin-like protease family profile" evidence="4">
    <location>
        <begin position="273"/>
        <end position="394"/>
    </location>
</feature>
<keyword evidence="2" id="KW-0645">Protease</keyword>
<proteinExistence type="inferred from homology"/>
<dbReference type="AlphaFoldDB" id="A0A314KNP4"/>
<dbReference type="Proteomes" id="UP000187609">
    <property type="component" value="Unassembled WGS sequence"/>
</dbReference>
<evidence type="ECO:0000259" key="4">
    <source>
        <dbReference type="Pfam" id="PF02902"/>
    </source>
</evidence>
<evidence type="ECO:0000256" key="1">
    <source>
        <dbReference type="ARBA" id="ARBA00005234"/>
    </source>
</evidence>
<evidence type="ECO:0000256" key="2">
    <source>
        <dbReference type="ARBA" id="ARBA00022670"/>
    </source>
</evidence>
<dbReference type="InterPro" id="IPR038765">
    <property type="entry name" value="Papain-like_cys_pep_sf"/>
</dbReference>
<evidence type="ECO:0000256" key="3">
    <source>
        <dbReference type="ARBA" id="ARBA00022801"/>
    </source>
</evidence>
<gene>
    <name evidence="5" type="ORF">A4A49_16847</name>
</gene>
<dbReference type="Gramene" id="OIT30938">
    <property type="protein sequence ID" value="OIT30938"/>
    <property type="gene ID" value="A4A49_16847"/>
</dbReference>
<dbReference type="Gene3D" id="3.40.395.10">
    <property type="entry name" value="Adenoviral Proteinase, Chain A"/>
    <property type="match status" value="1"/>
</dbReference>
<name>A0A314KNP4_NICAT</name>
<dbReference type="SUPFAM" id="SSF54001">
    <property type="entry name" value="Cysteine proteinases"/>
    <property type="match status" value="1"/>
</dbReference>
<comment type="similarity">
    <text evidence="1">Belongs to the peptidase C48 family.</text>
</comment>
<comment type="caution">
    <text evidence="5">The sequence shown here is derived from an EMBL/GenBank/DDBJ whole genome shotgun (WGS) entry which is preliminary data.</text>
</comment>
<sequence>MKDMKERQKYKGDSYNLYGFPWALLAWAFEAIPQLRPKDYPKERTLPRMKRWLFEKVEKDRPDPFQIKDRLVVHPFLYPTKIENMKPYIQNLVILYEEEDMMIDNLSKELDGAIVLRHLGGALKIEKDSLQTPQVGDSHVVGGYDDRAEKSIGEDGGFRCSPRGCSIMKTLRKFKILNFGWRISTWRISWPLCVLDIEGIPKHYDQADIILDCNFFYILKERYNSFCDGVDKVNAALSLPMIFNEYQFHKDDLKYARGELPFCGGRPWNGTKRIFYVYNIERKHYVTVVFLVEESKMLIYDYNTFVYTDEKLGEFLYPISTMFPRYLRSCGFFMHLAKKSFNDDWIPKRVFDLPRDDTSSSCGAWSLMFIEHLITNTPMDKMNGNIVSEFGEKWLWISFTKILNHDMICN</sequence>
<dbReference type="Pfam" id="PF02902">
    <property type="entry name" value="Peptidase_C48"/>
    <property type="match status" value="1"/>
</dbReference>
<dbReference type="GO" id="GO:0008234">
    <property type="term" value="F:cysteine-type peptidase activity"/>
    <property type="evidence" value="ECO:0007669"/>
    <property type="project" value="InterPro"/>
</dbReference>
<dbReference type="GO" id="GO:0006508">
    <property type="term" value="P:proteolysis"/>
    <property type="evidence" value="ECO:0007669"/>
    <property type="project" value="UniProtKB-KW"/>
</dbReference>
<dbReference type="EMBL" id="MJEQ01001390">
    <property type="protein sequence ID" value="OIT30938.1"/>
    <property type="molecule type" value="Genomic_DNA"/>
</dbReference>
<accession>A0A314KNP4</accession>